<comment type="caution">
    <text evidence="1">The sequence shown here is derived from an EMBL/GenBank/DDBJ whole genome shotgun (WGS) entry which is preliminary data.</text>
</comment>
<dbReference type="Proteomes" id="UP000018936">
    <property type="component" value="Unassembled WGS sequence"/>
</dbReference>
<keyword evidence="2" id="KW-1185">Reference proteome</keyword>
<sequence length="47" mass="5507">MWETHPLNIQLALNKIILRIMGSYEVLHDTFMGMLSRCLMTQVMVIN</sequence>
<dbReference type="EMBL" id="AZIM01003431">
    <property type="protein sequence ID" value="ETE62136.1"/>
    <property type="molecule type" value="Genomic_DNA"/>
</dbReference>
<protein>
    <submittedName>
        <fullName evidence="1">Uncharacterized protein</fullName>
    </submittedName>
</protein>
<name>V8NJJ7_OPHHA</name>
<dbReference type="AlphaFoldDB" id="V8NJJ7"/>
<proteinExistence type="predicted"/>
<evidence type="ECO:0000313" key="1">
    <source>
        <dbReference type="EMBL" id="ETE62136.1"/>
    </source>
</evidence>
<gene>
    <name evidence="1" type="ORF">L345_12109</name>
</gene>
<evidence type="ECO:0000313" key="2">
    <source>
        <dbReference type="Proteomes" id="UP000018936"/>
    </source>
</evidence>
<reference evidence="1 2" key="1">
    <citation type="journal article" date="2013" name="Proc. Natl. Acad. Sci. U.S.A.">
        <title>The king cobra genome reveals dynamic gene evolution and adaptation in the snake venom system.</title>
        <authorList>
            <person name="Vonk F.J."/>
            <person name="Casewell N.R."/>
            <person name="Henkel C.V."/>
            <person name="Heimberg A.M."/>
            <person name="Jansen H.J."/>
            <person name="McCleary R.J."/>
            <person name="Kerkkamp H.M."/>
            <person name="Vos R.A."/>
            <person name="Guerreiro I."/>
            <person name="Calvete J.J."/>
            <person name="Wuster W."/>
            <person name="Woods A.E."/>
            <person name="Logan J.M."/>
            <person name="Harrison R.A."/>
            <person name="Castoe T.A."/>
            <person name="de Koning A.P."/>
            <person name="Pollock D.D."/>
            <person name="Yandell M."/>
            <person name="Calderon D."/>
            <person name="Renjifo C."/>
            <person name="Currier R.B."/>
            <person name="Salgado D."/>
            <person name="Pla D."/>
            <person name="Sanz L."/>
            <person name="Hyder A.S."/>
            <person name="Ribeiro J.M."/>
            <person name="Arntzen J.W."/>
            <person name="van den Thillart G.E."/>
            <person name="Boetzer M."/>
            <person name="Pirovano W."/>
            <person name="Dirks R.P."/>
            <person name="Spaink H.P."/>
            <person name="Duboule D."/>
            <person name="McGlinn E."/>
            <person name="Kini R.M."/>
            <person name="Richardson M.K."/>
        </authorList>
    </citation>
    <scope>NUCLEOTIDE SEQUENCE</scope>
    <source>
        <tissue evidence="1">Blood</tissue>
    </source>
</reference>
<organism evidence="1 2">
    <name type="scientific">Ophiophagus hannah</name>
    <name type="common">King cobra</name>
    <name type="synonym">Naja hannah</name>
    <dbReference type="NCBI Taxonomy" id="8665"/>
    <lineage>
        <taxon>Eukaryota</taxon>
        <taxon>Metazoa</taxon>
        <taxon>Chordata</taxon>
        <taxon>Craniata</taxon>
        <taxon>Vertebrata</taxon>
        <taxon>Euteleostomi</taxon>
        <taxon>Lepidosauria</taxon>
        <taxon>Squamata</taxon>
        <taxon>Bifurcata</taxon>
        <taxon>Unidentata</taxon>
        <taxon>Episquamata</taxon>
        <taxon>Toxicofera</taxon>
        <taxon>Serpentes</taxon>
        <taxon>Colubroidea</taxon>
        <taxon>Elapidae</taxon>
        <taxon>Elapinae</taxon>
        <taxon>Ophiophagus</taxon>
    </lineage>
</organism>
<accession>V8NJJ7</accession>